<dbReference type="GO" id="GO:0005829">
    <property type="term" value="C:cytosol"/>
    <property type="evidence" value="ECO:0007669"/>
    <property type="project" value="TreeGrafter"/>
</dbReference>
<dbReference type="Pfam" id="PF13184">
    <property type="entry name" value="KH_NusA_1st"/>
    <property type="match status" value="1"/>
</dbReference>
<gene>
    <name evidence="7" type="primary">nusA</name>
    <name evidence="9" type="ORF">ciss_04730</name>
</gene>
<keyword evidence="5 7" id="KW-0805">Transcription regulation</keyword>
<dbReference type="InterPro" id="IPR058582">
    <property type="entry name" value="KH_NusA_2nd"/>
</dbReference>
<dbReference type="CDD" id="cd04455">
    <property type="entry name" value="S1_NusA"/>
    <property type="match status" value="1"/>
</dbReference>
<evidence type="ECO:0000256" key="6">
    <source>
        <dbReference type="ARBA" id="ARBA00023163"/>
    </source>
</evidence>
<dbReference type="SUPFAM" id="SSF50249">
    <property type="entry name" value="Nucleic acid-binding proteins"/>
    <property type="match status" value="1"/>
</dbReference>
<name>A0A1L8D042_9THEO</name>
<dbReference type="GO" id="GO:0031564">
    <property type="term" value="P:transcription antitermination"/>
    <property type="evidence" value="ECO:0007669"/>
    <property type="project" value="UniProtKB-UniRule"/>
</dbReference>
<comment type="function">
    <text evidence="7">Participates in both transcription termination and antitermination.</text>
</comment>
<dbReference type="Gene3D" id="2.40.50.140">
    <property type="entry name" value="Nucleic acid-binding proteins"/>
    <property type="match status" value="1"/>
</dbReference>
<dbReference type="Pfam" id="PF08529">
    <property type="entry name" value="NusA_N"/>
    <property type="match status" value="1"/>
</dbReference>
<dbReference type="GO" id="GO:0006353">
    <property type="term" value="P:DNA-templated transcription termination"/>
    <property type="evidence" value="ECO:0007669"/>
    <property type="project" value="UniProtKB-UniRule"/>
</dbReference>
<dbReference type="InterPro" id="IPR010213">
    <property type="entry name" value="TF_NusA"/>
</dbReference>
<dbReference type="InterPro" id="IPR036555">
    <property type="entry name" value="NusA_N_sf"/>
</dbReference>
<dbReference type="InterPro" id="IPR030842">
    <property type="entry name" value="TF_NusA_bacterial"/>
</dbReference>
<dbReference type="Proteomes" id="UP000187338">
    <property type="component" value="Unassembled WGS sequence"/>
</dbReference>
<dbReference type="InterPro" id="IPR009019">
    <property type="entry name" value="KH_sf_prok-type"/>
</dbReference>
<dbReference type="HAMAP" id="MF_00945_B">
    <property type="entry name" value="NusA_B"/>
    <property type="match status" value="1"/>
</dbReference>
<dbReference type="CDD" id="cd22529">
    <property type="entry name" value="KH-II_NusA_rpt2"/>
    <property type="match status" value="1"/>
</dbReference>
<dbReference type="Pfam" id="PF00575">
    <property type="entry name" value="S1"/>
    <property type="match status" value="1"/>
</dbReference>
<evidence type="ECO:0000256" key="3">
    <source>
        <dbReference type="ARBA" id="ARBA00022814"/>
    </source>
</evidence>
<comment type="subcellular location">
    <subcellularLocation>
        <location evidence="7">Cytoplasm</location>
    </subcellularLocation>
</comment>
<dbReference type="PROSITE" id="PS50126">
    <property type="entry name" value="S1"/>
    <property type="match status" value="1"/>
</dbReference>
<dbReference type="GO" id="GO:0003723">
    <property type="term" value="F:RNA binding"/>
    <property type="evidence" value="ECO:0007669"/>
    <property type="project" value="UniProtKB-UniRule"/>
</dbReference>
<dbReference type="SMART" id="SM00316">
    <property type="entry name" value="S1"/>
    <property type="match status" value="1"/>
</dbReference>
<dbReference type="AlphaFoldDB" id="A0A1L8D042"/>
<keyword evidence="10" id="KW-1185">Reference proteome</keyword>
<evidence type="ECO:0000313" key="10">
    <source>
        <dbReference type="Proteomes" id="UP000187338"/>
    </source>
</evidence>
<evidence type="ECO:0000256" key="1">
    <source>
        <dbReference type="ARBA" id="ARBA00022472"/>
    </source>
</evidence>
<dbReference type="InterPro" id="IPR015946">
    <property type="entry name" value="KH_dom-like_a/b"/>
</dbReference>
<feature type="domain" description="S1 motif" evidence="8">
    <location>
        <begin position="136"/>
        <end position="200"/>
    </location>
</feature>
<keyword evidence="1 7" id="KW-0806">Transcription termination</keyword>
<dbReference type="InterPro" id="IPR025249">
    <property type="entry name" value="TF_NusA_KH_1st"/>
</dbReference>
<dbReference type="PROSITE" id="PS50084">
    <property type="entry name" value="KH_TYPE_1"/>
    <property type="match status" value="1"/>
</dbReference>
<protein>
    <recommendedName>
        <fullName evidence="7">Transcription termination/antitermination protein NusA</fullName>
    </recommendedName>
</protein>
<dbReference type="STRING" id="661089.ciss_04730"/>
<reference evidence="10" key="1">
    <citation type="submission" date="2016-12" db="EMBL/GenBank/DDBJ databases">
        <title>Draft Genome Sequences od Carboxydothermus pertinax and islandicus, Hydrogenogenic Carboxydotrophic Bacteria.</title>
        <authorList>
            <person name="Fukuyama Y."/>
            <person name="Ohmae K."/>
            <person name="Yoneda Y."/>
            <person name="Yoshida T."/>
            <person name="Sako Y."/>
        </authorList>
    </citation>
    <scope>NUCLEOTIDE SEQUENCE [LARGE SCALE GENOMIC DNA]</scope>
    <source>
        <strain evidence="10">SET</strain>
    </source>
</reference>
<sequence>MMNTEFLQAVQEIEKQKGIPAEVLLEATEQALLSAYKKNYGINQNARVHIDRVTGEVKVYALKTVVEEVKDPRLEVSLEEAREKDPRLNLGDILEIEVTPRNFGRIAAQNAKQVVIQRIREAERNQIYEEFSSREGDIITGIVRRIDQKNVYIDLGKTEAILPPQEQIPGENYKFGDRIKAYLVEVKKTSKGPNIILSRTHPGLLKRLLELEIPELYDGTVELKSIAREAGSRSKIAVYSKDENVDPIGACVGNKGLRIKNIVEELNGEKIDVVKWSPDPAKFIANALSPAKVTSVEVFEDEKVARVVVPDYQLSLAIGKEGQNARLAAKLTGWKIDIKSESQVGGI</sequence>
<keyword evidence="6 7" id="KW-0804">Transcription</keyword>
<dbReference type="SUPFAM" id="SSF54814">
    <property type="entry name" value="Prokaryotic type KH domain (KH-domain type II)"/>
    <property type="match status" value="2"/>
</dbReference>
<comment type="similarity">
    <text evidence="7">Belongs to the NusA family.</text>
</comment>
<dbReference type="SUPFAM" id="SSF69705">
    <property type="entry name" value="Transcription factor NusA, N-terminal domain"/>
    <property type="match status" value="1"/>
</dbReference>
<comment type="subunit">
    <text evidence="7">Monomer. Binds directly to the core enzyme of the DNA-dependent RNA polymerase and to nascent RNA.</text>
</comment>
<dbReference type="FunFam" id="3.30.1480.10:FF:000002">
    <property type="entry name" value="Transcription termination/antitermination protein NusA"/>
    <property type="match status" value="1"/>
</dbReference>
<accession>A0A1L8D042</accession>
<dbReference type="FunFam" id="3.30.300.20:FF:000002">
    <property type="entry name" value="Transcription termination/antitermination protein NusA"/>
    <property type="match status" value="1"/>
</dbReference>
<dbReference type="EMBL" id="BDJL01000008">
    <property type="protein sequence ID" value="GAV24540.1"/>
    <property type="molecule type" value="Genomic_DNA"/>
</dbReference>
<proteinExistence type="inferred from homology"/>
<dbReference type="CDD" id="cd02134">
    <property type="entry name" value="KH-II_NusA_rpt1"/>
    <property type="match status" value="1"/>
</dbReference>
<dbReference type="FunFam" id="3.30.300.20:FF:000005">
    <property type="entry name" value="Transcription termination/antitermination protein NusA"/>
    <property type="match status" value="1"/>
</dbReference>
<dbReference type="Gene3D" id="3.30.1480.10">
    <property type="entry name" value="NusA, N-terminal domain"/>
    <property type="match status" value="1"/>
</dbReference>
<dbReference type="PANTHER" id="PTHR22648:SF0">
    <property type="entry name" value="TRANSCRIPTION TERMINATION_ANTITERMINATION PROTEIN NUSA"/>
    <property type="match status" value="1"/>
</dbReference>
<dbReference type="InterPro" id="IPR013735">
    <property type="entry name" value="TF_NusA_N"/>
</dbReference>
<keyword evidence="3 7" id="KW-0889">Transcription antitermination</keyword>
<dbReference type="PANTHER" id="PTHR22648">
    <property type="entry name" value="TRANSCRIPTION TERMINATION FACTOR NUSA"/>
    <property type="match status" value="1"/>
</dbReference>
<evidence type="ECO:0000256" key="4">
    <source>
        <dbReference type="ARBA" id="ARBA00022884"/>
    </source>
</evidence>
<dbReference type="NCBIfam" id="TIGR01953">
    <property type="entry name" value="NusA"/>
    <property type="match status" value="1"/>
</dbReference>
<evidence type="ECO:0000259" key="8">
    <source>
        <dbReference type="PROSITE" id="PS50126"/>
    </source>
</evidence>
<evidence type="ECO:0000313" key="9">
    <source>
        <dbReference type="EMBL" id="GAV24540.1"/>
    </source>
</evidence>
<dbReference type="Pfam" id="PF26594">
    <property type="entry name" value="KH_NusA_2nd"/>
    <property type="match status" value="1"/>
</dbReference>
<dbReference type="FunFam" id="2.40.50.140:FF:000058">
    <property type="entry name" value="Transcription termination/antitermination protein NusA"/>
    <property type="match status" value="1"/>
</dbReference>
<dbReference type="GO" id="GO:0003700">
    <property type="term" value="F:DNA-binding transcription factor activity"/>
    <property type="evidence" value="ECO:0007669"/>
    <property type="project" value="InterPro"/>
</dbReference>
<dbReference type="InterPro" id="IPR012340">
    <property type="entry name" value="NA-bd_OB-fold"/>
</dbReference>
<keyword evidence="4 7" id="KW-0694">RNA-binding</keyword>
<organism evidence="9 10">
    <name type="scientific">Carboxydothermus islandicus</name>
    <dbReference type="NCBI Taxonomy" id="661089"/>
    <lineage>
        <taxon>Bacteria</taxon>
        <taxon>Bacillati</taxon>
        <taxon>Bacillota</taxon>
        <taxon>Clostridia</taxon>
        <taxon>Thermoanaerobacterales</taxon>
        <taxon>Thermoanaerobacteraceae</taxon>
        <taxon>Carboxydothermus</taxon>
    </lineage>
</organism>
<dbReference type="InterPro" id="IPR003029">
    <property type="entry name" value="S1_domain"/>
</dbReference>
<evidence type="ECO:0000256" key="5">
    <source>
        <dbReference type="ARBA" id="ARBA00023015"/>
    </source>
</evidence>
<comment type="caution">
    <text evidence="9">The sequence shown here is derived from an EMBL/GenBank/DDBJ whole genome shotgun (WGS) entry which is preliminary data.</text>
</comment>
<evidence type="ECO:0000256" key="7">
    <source>
        <dbReference type="HAMAP-Rule" id="MF_00945"/>
    </source>
</evidence>
<dbReference type="Gene3D" id="3.30.300.20">
    <property type="match status" value="2"/>
</dbReference>
<keyword evidence="2 7" id="KW-0963">Cytoplasm</keyword>
<evidence type="ECO:0000256" key="2">
    <source>
        <dbReference type="ARBA" id="ARBA00022490"/>
    </source>
</evidence>